<dbReference type="Pfam" id="PF09312">
    <property type="entry name" value="SurA_N"/>
    <property type="match status" value="1"/>
</dbReference>
<dbReference type="EMBL" id="CP133270">
    <property type="protein sequence ID" value="WVX67445.1"/>
    <property type="molecule type" value="Genomic_DNA"/>
</dbReference>
<dbReference type="InterPro" id="IPR000297">
    <property type="entry name" value="PPIase_PpiC"/>
</dbReference>
<protein>
    <recommendedName>
        <fullName evidence="1">Parvulin-like PPIase</fullName>
    </recommendedName>
    <alternativeName>
        <fullName evidence="7">Peptidyl-prolyl cis-trans isomerase plp</fullName>
    </alternativeName>
    <alternativeName>
        <fullName evidence="8">Rotamase plp</fullName>
    </alternativeName>
</protein>
<keyword evidence="6 9" id="KW-0413">Isomerase</keyword>
<evidence type="ECO:0000256" key="4">
    <source>
        <dbReference type="ARBA" id="ARBA00023110"/>
    </source>
</evidence>
<dbReference type="InterPro" id="IPR023058">
    <property type="entry name" value="PPIase_PpiC_CS"/>
</dbReference>
<dbReference type="PANTHER" id="PTHR47637:SF1">
    <property type="entry name" value="CHAPERONE SURA"/>
    <property type="match status" value="1"/>
</dbReference>
<feature type="domain" description="PpiC" evidence="10">
    <location>
        <begin position="171"/>
        <end position="269"/>
    </location>
</feature>
<evidence type="ECO:0000313" key="12">
    <source>
        <dbReference type="Proteomes" id="UP001330434"/>
    </source>
</evidence>
<dbReference type="Gene3D" id="1.10.4030.10">
    <property type="entry name" value="Porin chaperone SurA, peptide-binding domain"/>
    <property type="match status" value="1"/>
</dbReference>
<keyword evidence="12" id="KW-1185">Reference proteome</keyword>
<name>A0ABZ2C709_9PROT</name>
<evidence type="ECO:0000256" key="8">
    <source>
        <dbReference type="ARBA" id="ARBA00031484"/>
    </source>
</evidence>
<evidence type="ECO:0000256" key="7">
    <source>
        <dbReference type="ARBA" id="ARBA00030642"/>
    </source>
</evidence>
<dbReference type="InterPro" id="IPR015391">
    <property type="entry name" value="SurA_N"/>
</dbReference>
<dbReference type="Gene3D" id="3.10.50.40">
    <property type="match status" value="1"/>
</dbReference>
<dbReference type="InterPro" id="IPR027304">
    <property type="entry name" value="Trigger_fact/SurA_dom_sf"/>
</dbReference>
<keyword evidence="4 9" id="KW-0697">Rotamase</keyword>
<evidence type="ECO:0000256" key="6">
    <source>
        <dbReference type="ARBA" id="ARBA00023235"/>
    </source>
</evidence>
<evidence type="ECO:0000256" key="1">
    <source>
        <dbReference type="ARBA" id="ARBA00018370"/>
    </source>
</evidence>
<evidence type="ECO:0000256" key="5">
    <source>
        <dbReference type="ARBA" id="ARBA00023186"/>
    </source>
</evidence>
<dbReference type="Proteomes" id="UP001330434">
    <property type="component" value="Chromosome"/>
</dbReference>
<evidence type="ECO:0000256" key="2">
    <source>
        <dbReference type="ARBA" id="ARBA00022729"/>
    </source>
</evidence>
<accession>A0ABZ2C709</accession>
<dbReference type="PROSITE" id="PS50198">
    <property type="entry name" value="PPIC_PPIASE_2"/>
    <property type="match status" value="1"/>
</dbReference>
<evidence type="ECO:0000256" key="9">
    <source>
        <dbReference type="PROSITE-ProRule" id="PRU00278"/>
    </source>
</evidence>
<dbReference type="PROSITE" id="PS01096">
    <property type="entry name" value="PPIC_PPIASE_1"/>
    <property type="match status" value="1"/>
</dbReference>
<dbReference type="InterPro" id="IPR046357">
    <property type="entry name" value="PPIase_dom_sf"/>
</dbReference>
<dbReference type="PANTHER" id="PTHR47637">
    <property type="entry name" value="CHAPERONE SURA"/>
    <property type="match status" value="1"/>
</dbReference>
<sequence>MNKLFLTAFLSITAISLDASSQGSPQKNKLAAVVNKSAITVTDLNNRVKLAALSAGLEANPEAIEKMKPQMLRTMIEEKLQLQAAKENDIKIEKDAIEKAMKSIEEGNGMKPGQLTQLLKDNNIPLKTLQDQIQAQLTWMEFVSQKYAPTLQISDWEIDQEFEKHTQNATQTQYHLAEIFLNVDSPEKEGQVQQDFERLIQQLQAGAHFSALAQQFSQSATAAKGGDMGWLSENALTDEISPAVKSMTPGDLSRPIRTAQGYILLGLIDRKMPGESQSQRLDVLQTALPYPPGATEAQAMEVMQKLESLLKTTKSCADLDVAIKKAGGQSARNANARLDAFPEAMRKILASLEVNNPSQPLMTESGGLAVMVCNRTEEKAKEFSKDDALHLIADKRLALLARRELRDLKRAAYIDLRQ</sequence>
<organism evidence="11 12">
    <name type="scientific">Candidatus Bealeia paramacronuclearis</name>
    <dbReference type="NCBI Taxonomy" id="1921001"/>
    <lineage>
        <taxon>Bacteria</taxon>
        <taxon>Pseudomonadati</taxon>
        <taxon>Pseudomonadota</taxon>
        <taxon>Alphaproteobacteria</taxon>
        <taxon>Holosporales</taxon>
        <taxon>Holosporaceae</taxon>
        <taxon>Candidatus Bealeia</taxon>
    </lineage>
</organism>
<keyword evidence="5" id="KW-0143">Chaperone</keyword>
<dbReference type="Pfam" id="PF00639">
    <property type="entry name" value="Rotamase"/>
    <property type="match status" value="1"/>
</dbReference>
<evidence type="ECO:0000259" key="10">
    <source>
        <dbReference type="PROSITE" id="PS50198"/>
    </source>
</evidence>
<evidence type="ECO:0000256" key="3">
    <source>
        <dbReference type="ARBA" id="ARBA00022764"/>
    </source>
</evidence>
<gene>
    <name evidence="11" type="ORF">Bealeia1_01651</name>
</gene>
<dbReference type="RefSeq" id="WP_331256185.1">
    <property type="nucleotide sequence ID" value="NZ_CP133270.1"/>
</dbReference>
<keyword evidence="2" id="KW-0732">Signal</keyword>
<keyword evidence="3" id="KW-0574">Periplasm</keyword>
<evidence type="ECO:0000313" key="11">
    <source>
        <dbReference type="EMBL" id="WVX67445.1"/>
    </source>
</evidence>
<dbReference type="InterPro" id="IPR050280">
    <property type="entry name" value="OMP_Chaperone_SurA"/>
</dbReference>
<dbReference type="SUPFAM" id="SSF109998">
    <property type="entry name" value="Triger factor/SurA peptide-binding domain-like"/>
    <property type="match status" value="1"/>
</dbReference>
<dbReference type="GO" id="GO:0016853">
    <property type="term" value="F:isomerase activity"/>
    <property type="evidence" value="ECO:0007669"/>
    <property type="project" value="UniProtKB-KW"/>
</dbReference>
<proteinExistence type="predicted"/>
<dbReference type="SUPFAM" id="SSF54534">
    <property type="entry name" value="FKBP-like"/>
    <property type="match status" value="1"/>
</dbReference>
<reference evidence="11 12" key="1">
    <citation type="journal article" date="2024" name="Environ. Microbiol.">
        <title>Novel evolutionary insights on the interactions of the Holosporales (Alphaproteobacteria) with eukaryotic hosts from comparative genomics.</title>
        <authorList>
            <person name="Giovannini M."/>
            <person name="Petroni G."/>
            <person name="Castelli M."/>
        </authorList>
    </citation>
    <scope>NUCLEOTIDE SEQUENCE [LARGE SCALE GENOMIC DNA]</scope>
    <source>
        <strain evidence="11 12">US_Bl 15I1</strain>
    </source>
</reference>